<evidence type="ECO:0000256" key="1">
    <source>
        <dbReference type="ARBA" id="ARBA00010552"/>
    </source>
</evidence>
<dbReference type="SUPFAM" id="SSF55298">
    <property type="entry name" value="YjgF-like"/>
    <property type="match status" value="1"/>
</dbReference>
<evidence type="ECO:0000313" key="2">
    <source>
        <dbReference type="EMBL" id="SDF68225.1"/>
    </source>
</evidence>
<dbReference type="InterPro" id="IPR006175">
    <property type="entry name" value="YjgF/YER057c/UK114"/>
</dbReference>
<dbReference type="PANTHER" id="PTHR11803">
    <property type="entry name" value="2-IMINOBUTANOATE/2-IMINOPROPANOATE DEAMINASE RIDA"/>
    <property type="match status" value="1"/>
</dbReference>
<dbReference type="InterPro" id="IPR035959">
    <property type="entry name" value="RutC-like_sf"/>
</dbReference>
<dbReference type="AlphaFoldDB" id="A0A1G7N2C1"/>
<dbReference type="EMBL" id="LT629690">
    <property type="protein sequence ID" value="SDF68225.1"/>
    <property type="molecule type" value="Genomic_DNA"/>
</dbReference>
<dbReference type="Gene3D" id="3.30.1330.40">
    <property type="entry name" value="RutC-like"/>
    <property type="match status" value="1"/>
</dbReference>
<name>A0A1G7N2C1_9BACT</name>
<dbReference type="Proteomes" id="UP000182427">
    <property type="component" value="Chromosome I"/>
</dbReference>
<dbReference type="OrthoDB" id="8684161at2"/>
<dbReference type="Pfam" id="PF01042">
    <property type="entry name" value="Ribonuc_L-PSP"/>
    <property type="match status" value="1"/>
</dbReference>
<dbReference type="PANTHER" id="PTHR11803:SF58">
    <property type="entry name" value="PROTEIN HMF1-RELATED"/>
    <property type="match status" value="1"/>
</dbReference>
<protein>
    <submittedName>
        <fullName evidence="2">2-iminobutanoate/2-iminopropanoate deaminase</fullName>
    </submittedName>
</protein>
<evidence type="ECO:0000313" key="3">
    <source>
        <dbReference type="Proteomes" id="UP000182427"/>
    </source>
</evidence>
<dbReference type="RefSeq" id="WP_083345840.1">
    <property type="nucleotide sequence ID" value="NZ_LT629690.1"/>
</dbReference>
<reference evidence="2 3" key="1">
    <citation type="submission" date="2016-10" db="EMBL/GenBank/DDBJ databases">
        <authorList>
            <person name="de Groot N.N."/>
        </authorList>
    </citation>
    <scope>NUCLEOTIDE SEQUENCE [LARGE SCALE GENOMIC DNA]</scope>
    <source>
        <strain evidence="2 3">GAS232</strain>
    </source>
</reference>
<dbReference type="GO" id="GO:0005829">
    <property type="term" value="C:cytosol"/>
    <property type="evidence" value="ECO:0007669"/>
    <property type="project" value="TreeGrafter"/>
</dbReference>
<gene>
    <name evidence="2" type="ORF">SAMN05444167_2989</name>
</gene>
<organism evidence="2 3">
    <name type="scientific">Terriglobus roseus</name>
    <dbReference type="NCBI Taxonomy" id="392734"/>
    <lineage>
        <taxon>Bacteria</taxon>
        <taxon>Pseudomonadati</taxon>
        <taxon>Acidobacteriota</taxon>
        <taxon>Terriglobia</taxon>
        <taxon>Terriglobales</taxon>
        <taxon>Acidobacteriaceae</taxon>
        <taxon>Terriglobus</taxon>
    </lineage>
</organism>
<dbReference type="CDD" id="cd00448">
    <property type="entry name" value="YjgF_YER057c_UK114_family"/>
    <property type="match status" value="1"/>
</dbReference>
<accession>A0A1G7N2C1</accession>
<dbReference type="GO" id="GO:0019239">
    <property type="term" value="F:deaminase activity"/>
    <property type="evidence" value="ECO:0007669"/>
    <property type="project" value="TreeGrafter"/>
</dbReference>
<proteinExistence type="inferred from homology"/>
<comment type="similarity">
    <text evidence="1">Belongs to the RutC family.</text>
</comment>
<keyword evidence="3" id="KW-1185">Reference proteome</keyword>
<sequence>MAITRRSFATRALALASIPGVDAAPRKRIHRMGPATSAVYSPAVQWGSLLFLSGKGSGTAPDPADIRSCTNHVLDAFAKELANAGSSMENVLKITVYLQRPEDVPAMNEVFAQHFPKDPPARTTIITRTPHPTLVEMDLIAGI</sequence>